<dbReference type="RefSeq" id="WP_061884042.1">
    <property type="nucleotide sequence ID" value="NZ_CP014282.1"/>
</dbReference>
<dbReference type="EMBL" id="CP032608">
    <property type="protein sequence ID" value="AYF80078.1"/>
    <property type="molecule type" value="Genomic_DNA"/>
</dbReference>
<dbReference type="SUPFAM" id="SSF50370">
    <property type="entry name" value="Ricin B-like lectins"/>
    <property type="match status" value="1"/>
</dbReference>
<proteinExistence type="predicted"/>
<accession>A0A9W3V801</accession>
<name>A0A9W3V801_BACTU</name>
<gene>
    <name evidence="1" type="ORF">D7J84_02185</name>
</gene>
<evidence type="ECO:0000313" key="1">
    <source>
        <dbReference type="EMBL" id="AYF80078.1"/>
    </source>
</evidence>
<dbReference type="Gene3D" id="2.80.10.50">
    <property type="match status" value="1"/>
</dbReference>
<evidence type="ECO:0000313" key="2">
    <source>
        <dbReference type="Proteomes" id="UP000269847"/>
    </source>
</evidence>
<reference evidence="1 2" key="1">
    <citation type="submission" date="2018-09" db="EMBL/GenBank/DDBJ databases">
        <title>Complete genome of Bacillus thuringiensis strain QZL38.</title>
        <authorList>
            <person name="Song F."/>
        </authorList>
    </citation>
    <scope>NUCLEOTIDE SEQUENCE [LARGE SCALE GENOMIC DNA]</scope>
    <source>
        <strain evidence="1 2">QZL38</strain>
    </source>
</reference>
<dbReference type="AlphaFoldDB" id="A0A9W3V801"/>
<dbReference type="InterPro" id="IPR035992">
    <property type="entry name" value="Ricin_B-like_lectins"/>
</dbReference>
<dbReference type="Proteomes" id="UP000269847">
    <property type="component" value="Chromosome"/>
</dbReference>
<sequence length="221" mass="25347">MNYYVPYYPAIYPYQAPQYEHRSPYPVNTYYAYPVYYNNHFYTVPTYPVNKENDYLNPDYHSVRQDTIKFPITVTFQNMGNSPYRGYYLDVDGNTGKVILTKPHQAASGILWKLTYDENRGSFTIQNMGNSPYRGYYLNVDGNTGKVILTHIPTSSSIEWGLPVSGNNARIQNKGNSPYRAYYLDIDGNTGKVILTNPHQAHQAPHAASGILWRLTESRSE</sequence>
<protein>
    <submittedName>
        <fullName evidence="1">Uncharacterized protein</fullName>
    </submittedName>
</protein>
<organism evidence="1 2">
    <name type="scientific">Bacillus thuringiensis</name>
    <dbReference type="NCBI Taxonomy" id="1428"/>
    <lineage>
        <taxon>Bacteria</taxon>
        <taxon>Bacillati</taxon>
        <taxon>Bacillota</taxon>
        <taxon>Bacilli</taxon>
        <taxon>Bacillales</taxon>
        <taxon>Bacillaceae</taxon>
        <taxon>Bacillus</taxon>
        <taxon>Bacillus cereus group</taxon>
    </lineage>
</organism>